<dbReference type="CDD" id="cd06581">
    <property type="entry name" value="TM_PBP1_LivM_like"/>
    <property type="match status" value="1"/>
</dbReference>
<evidence type="ECO:0000256" key="5">
    <source>
        <dbReference type="ARBA" id="ARBA00023136"/>
    </source>
</evidence>
<dbReference type="PANTHER" id="PTHR30482">
    <property type="entry name" value="HIGH-AFFINITY BRANCHED-CHAIN AMINO ACID TRANSPORT SYSTEM PERMEASE"/>
    <property type="match status" value="1"/>
</dbReference>
<feature type="transmembrane region" description="Helical" evidence="6">
    <location>
        <begin position="80"/>
        <end position="98"/>
    </location>
</feature>
<protein>
    <submittedName>
        <fullName evidence="7">Branched-chain amino acid ABC transporter permease</fullName>
    </submittedName>
</protein>
<feature type="transmembrane region" description="Helical" evidence="6">
    <location>
        <begin position="52"/>
        <end position="73"/>
    </location>
</feature>
<gene>
    <name evidence="7" type="ORF">J5474_06380</name>
</gene>
<comment type="caution">
    <text evidence="7">The sequence shown here is derived from an EMBL/GenBank/DDBJ whole genome shotgun (WGS) entry which is preliminary data.</text>
</comment>
<keyword evidence="3 6" id="KW-0812">Transmembrane</keyword>
<dbReference type="InterPro" id="IPR001851">
    <property type="entry name" value="ABC_transp_permease"/>
</dbReference>
<organism evidence="7 8">
    <name type="scientific">Sagittula salina</name>
    <dbReference type="NCBI Taxonomy" id="2820268"/>
    <lineage>
        <taxon>Bacteria</taxon>
        <taxon>Pseudomonadati</taxon>
        <taxon>Pseudomonadota</taxon>
        <taxon>Alphaproteobacteria</taxon>
        <taxon>Rhodobacterales</taxon>
        <taxon>Roseobacteraceae</taxon>
        <taxon>Sagittula</taxon>
    </lineage>
</organism>
<keyword evidence="5 6" id="KW-0472">Membrane</keyword>
<dbReference type="Pfam" id="PF02653">
    <property type="entry name" value="BPD_transp_2"/>
    <property type="match status" value="1"/>
</dbReference>
<dbReference type="GO" id="GO:0005886">
    <property type="term" value="C:plasma membrane"/>
    <property type="evidence" value="ECO:0007669"/>
    <property type="project" value="UniProtKB-SubCell"/>
</dbReference>
<feature type="transmembrane region" description="Helical" evidence="6">
    <location>
        <begin position="264"/>
        <end position="290"/>
    </location>
</feature>
<accession>A0A940MP01</accession>
<proteinExistence type="predicted"/>
<evidence type="ECO:0000313" key="8">
    <source>
        <dbReference type="Proteomes" id="UP000675940"/>
    </source>
</evidence>
<feature type="transmembrane region" description="Helical" evidence="6">
    <location>
        <begin position="129"/>
        <end position="152"/>
    </location>
</feature>
<evidence type="ECO:0000256" key="3">
    <source>
        <dbReference type="ARBA" id="ARBA00022692"/>
    </source>
</evidence>
<feature type="transmembrane region" description="Helical" evidence="6">
    <location>
        <begin position="104"/>
        <end position="122"/>
    </location>
</feature>
<dbReference type="EMBL" id="JAGISH010000003">
    <property type="protein sequence ID" value="MBP0482116.1"/>
    <property type="molecule type" value="Genomic_DNA"/>
</dbReference>
<dbReference type="RefSeq" id="WP_209359983.1">
    <property type="nucleotide sequence ID" value="NZ_JAGISH010000003.1"/>
</dbReference>
<keyword evidence="4 6" id="KW-1133">Transmembrane helix</keyword>
<comment type="subcellular location">
    <subcellularLocation>
        <location evidence="1">Cell membrane</location>
        <topology evidence="1">Multi-pass membrane protein</topology>
    </subcellularLocation>
</comment>
<feature type="transmembrane region" description="Helical" evidence="6">
    <location>
        <begin position="223"/>
        <end position="244"/>
    </location>
</feature>
<evidence type="ECO:0000313" key="7">
    <source>
        <dbReference type="EMBL" id="MBP0482116.1"/>
    </source>
</evidence>
<keyword evidence="8" id="KW-1185">Reference proteome</keyword>
<feature type="transmembrane region" description="Helical" evidence="6">
    <location>
        <begin position="302"/>
        <end position="323"/>
    </location>
</feature>
<dbReference type="PANTHER" id="PTHR30482:SF17">
    <property type="entry name" value="ABC TRANSPORTER ATP-BINDING PROTEIN"/>
    <property type="match status" value="1"/>
</dbReference>
<dbReference type="GO" id="GO:0015658">
    <property type="term" value="F:branched-chain amino acid transmembrane transporter activity"/>
    <property type="evidence" value="ECO:0007669"/>
    <property type="project" value="InterPro"/>
</dbReference>
<name>A0A940MP01_9RHOB</name>
<evidence type="ECO:0000256" key="4">
    <source>
        <dbReference type="ARBA" id="ARBA00022989"/>
    </source>
</evidence>
<sequence length="333" mass="35431">MTDMTDATRVTAAATRPALSGRVKAALTLFVLFALMPPLASALNDPFYVLIGTRILAYAIAALALDLILGFGAMVSFGHAAYLGLGTYAVAILSGFGINDLLVQILAATAMSAVFAAVTGAISLRTRGVYFIMITLAFGQMAFFFFISLSAYGGDDGVALASRSTLLGMEVLKTDFGLYYTTLVMLIGLFFLCHRITKSRFGRVLTGIRENPTRMEAIGFAPFRYQLTAFVISGCITAMAGVVLANQAQFVSPAFMSWHKSGELIVMVVLGGPGTLAGPIAGAVAALLLEEWLGALSEHWKLFFGLFLVLMVLFSPNGITGLLKKLGFGEKQK</sequence>
<dbReference type="AlphaFoldDB" id="A0A940MP01"/>
<keyword evidence="2" id="KW-1003">Cell membrane</keyword>
<feature type="transmembrane region" description="Helical" evidence="6">
    <location>
        <begin position="176"/>
        <end position="193"/>
    </location>
</feature>
<evidence type="ECO:0000256" key="6">
    <source>
        <dbReference type="SAM" id="Phobius"/>
    </source>
</evidence>
<evidence type="ECO:0000256" key="2">
    <source>
        <dbReference type="ARBA" id="ARBA00022475"/>
    </source>
</evidence>
<reference evidence="7" key="1">
    <citation type="submission" date="2021-03" db="EMBL/GenBank/DDBJ databases">
        <title>Sagittula salina sp. nov. strain M10.9X isolated from the marine waste.</title>
        <authorList>
            <person name="Satari L."/>
            <person name="Molina-Menor E."/>
            <person name="Vidal-Verdu A."/>
            <person name="Pascual J."/>
            <person name="Pereto J."/>
            <person name="Porcar M."/>
        </authorList>
    </citation>
    <scope>NUCLEOTIDE SEQUENCE</scope>
    <source>
        <strain evidence="7">M10.9X</strain>
    </source>
</reference>
<dbReference type="InterPro" id="IPR043428">
    <property type="entry name" value="LivM-like"/>
</dbReference>
<dbReference type="Proteomes" id="UP000675940">
    <property type="component" value="Unassembled WGS sequence"/>
</dbReference>
<evidence type="ECO:0000256" key="1">
    <source>
        <dbReference type="ARBA" id="ARBA00004651"/>
    </source>
</evidence>